<evidence type="ECO:0000313" key="1">
    <source>
        <dbReference type="EMBL" id="QDY52147.1"/>
    </source>
</evidence>
<gene>
    <name evidence="1" type="ORF">4_27</name>
</gene>
<proteinExistence type="predicted"/>
<name>A0A5B8IGC3_9VIRU</name>
<protein>
    <submittedName>
        <fullName evidence="1">Uncharacterized protein</fullName>
    </submittedName>
</protein>
<sequence length="77" mass="9399">MISKRCQGLNLINHLKQKYECDISFELIKDRYNEFWLTKFEFNNKIYEVFTNSKKEGIKKIMDVAYEDIQKNIEIKE</sequence>
<reference evidence="1" key="1">
    <citation type="submission" date="2018-11" db="EMBL/GenBank/DDBJ databases">
        <title>A distinct lineage of giant viruses engineers rhodopsin photosystems in predatory marine eukaryotes.</title>
        <authorList>
            <person name="Needham D.M."/>
            <person name="Yoshizawa S."/>
            <person name="Hosaka T."/>
            <person name="Poirier C."/>
            <person name="Choi C.-J."/>
            <person name="Hehenberger E."/>
            <person name="Irwin N.A.T."/>
            <person name="Wilken S."/>
            <person name="Yung C.-M."/>
            <person name="Bachy C."/>
            <person name="Kurihara R."/>
            <person name="Nakajima Y."/>
            <person name="Kojima K."/>
            <person name="Kimura-Someya T."/>
            <person name="Leonard G."/>
            <person name="Malmstrom R.R."/>
            <person name="Mende D."/>
            <person name="Olson D.K."/>
            <person name="Sudo Y."/>
            <person name="Sudek S."/>
            <person name="Richards T.A."/>
            <person name="DeLong E.F."/>
            <person name="Keeling P.J."/>
            <person name="Santoro A.E."/>
            <person name="Shirouzu M."/>
            <person name="Iwasaki W."/>
            <person name="Worden A.Z."/>
        </authorList>
    </citation>
    <scope>NUCLEOTIDE SEQUENCE</scope>
</reference>
<accession>A0A5B8IGC3</accession>
<organism evidence="1">
    <name type="scientific">Mimiviridae sp. ChoanoV1</name>
    <dbReference type="NCBI Taxonomy" id="2596887"/>
    <lineage>
        <taxon>Viruses</taxon>
        <taxon>Varidnaviria</taxon>
        <taxon>Bamfordvirae</taxon>
        <taxon>Nucleocytoviricota</taxon>
        <taxon>Megaviricetes</taxon>
        <taxon>Imitervirales</taxon>
        <taxon>Schizomimiviridae</taxon>
    </lineage>
</organism>
<dbReference type="EMBL" id="MK250088">
    <property type="protein sequence ID" value="QDY52147.1"/>
    <property type="molecule type" value="Genomic_DNA"/>
</dbReference>